<evidence type="ECO:0000256" key="2">
    <source>
        <dbReference type="ARBA" id="ARBA00005594"/>
    </source>
</evidence>
<feature type="domain" description="Arginyl tRNA synthetase N-terminal" evidence="15">
    <location>
        <begin position="6"/>
        <end position="89"/>
    </location>
</feature>
<dbReference type="Pfam" id="PF00750">
    <property type="entry name" value="tRNA-synt_1d"/>
    <property type="match status" value="1"/>
</dbReference>
<comment type="similarity">
    <text evidence="2 11 12">Belongs to the class-I aminoacyl-tRNA synthetase family.</text>
</comment>
<dbReference type="EMBL" id="QGGI01000004">
    <property type="protein sequence ID" value="PWJ95745.1"/>
    <property type="molecule type" value="Genomic_DNA"/>
</dbReference>
<dbReference type="NCBIfam" id="TIGR00456">
    <property type="entry name" value="argS"/>
    <property type="match status" value="1"/>
</dbReference>
<feature type="short sequence motif" description="'HIGH' region" evidence="11">
    <location>
        <begin position="123"/>
        <end position="133"/>
    </location>
</feature>
<evidence type="ECO:0000256" key="13">
    <source>
        <dbReference type="SAM" id="Coils"/>
    </source>
</evidence>
<dbReference type="SMART" id="SM01016">
    <property type="entry name" value="Arg_tRNA_synt_N"/>
    <property type="match status" value="1"/>
</dbReference>
<gene>
    <name evidence="11" type="primary">argS</name>
    <name evidence="16" type="ORF">C7380_104164</name>
</gene>
<dbReference type="PANTHER" id="PTHR11956:SF5">
    <property type="entry name" value="ARGININE--TRNA LIGASE, CYTOPLASMIC"/>
    <property type="match status" value="1"/>
</dbReference>
<sequence>MKLTEKYLYEIIKDHLINLYNEEISNSLFIQETNNSNFGDFQTNFAMINAKTLKKAPRKIAEEILENFPQSDLITKVEIAGPGFINIFISDDFVGEQLKKLGNEEIEFDLNTKGNVIIDYSSPNIAKPMHIGHLRSTVIGDAIKRIYRYLGYTVIGDNHLGDWGTQFGSLIVGYDRWLDKENYKQNPIDELERIYVKFTQESEKNVDLIEIAREEQRKLQSGDERNTKLWKEFIEVSLKDYEKIYKRMDIDFDTYYGESFYHNIMKDVVKDLIEKNIAFEDDGALVVSFDDDNLPNCIVRKSNGSFLYTTSDLACIKFRRENYDINRLIYVTDQRQQTHFKQVFTIADNLGWNEKKDHVYFGLMRFVDGVFSTRKGNVIKLKELLDKATQEAEKILLERNSNKENLKEKAEIIGVGAVKYADLSQNRTSDIIFDWEKMLSFNSNSSPYLQYTYARINSLIKKSDLNDIQEIYIFENDYEKNLAKNLLKFPNAVMRAGENYKPNLLTDYLYELAQTFNSFYNNVRVLNAEGKYLESKLALCKKTAYVLEKGLNLLGIKTLEEM</sequence>
<evidence type="ECO:0000256" key="3">
    <source>
        <dbReference type="ARBA" id="ARBA00011245"/>
    </source>
</evidence>
<dbReference type="GO" id="GO:0004814">
    <property type="term" value="F:arginine-tRNA ligase activity"/>
    <property type="evidence" value="ECO:0007669"/>
    <property type="project" value="UniProtKB-UniRule"/>
</dbReference>
<dbReference type="FunFam" id="3.30.1360.70:FF:000002">
    <property type="entry name" value="arginine--tRNA ligase, cytoplasmic"/>
    <property type="match status" value="1"/>
</dbReference>
<dbReference type="InterPro" id="IPR005148">
    <property type="entry name" value="Arg-tRNA-synth_N"/>
</dbReference>
<dbReference type="SUPFAM" id="SSF52374">
    <property type="entry name" value="Nucleotidylyl transferase"/>
    <property type="match status" value="1"/>
</dbReference>
<evidence type="ECO:0000256" key="4">
    <source>
        <dbReference type="ARBA" id="ARBA00022490"/>
    </source>
</evidence>
<comment type="caution">
    <text evidence="16">The sequence shown here is derived from an EMBL/GenBank/DDBJ whole genome shotgun (WGS) entry which is preliminary data.</text>
</comment>
<keyword evidence="8 11" id="KW-0648">Protein biosynthesis</keyword>
<organism evidence="16 17">
    <name type="scientific">Oceanotoga teriensis</name>
    <dbReference type="NCBI Taxonomy" id="515440"/>
    <lineage>
        <taxon>Bacteria</taxon>
        <taxon>Thermotogati</taxon>
        <taxon>Thermotogota</taxon>
        <taxon>Thermotogae</taxon>
        <taxon>Petrotogales</taxon>
        <taxon>Petrotogaceae</taxon>
        <taxon>Oceanotoga</taxon>
    </lineage>
</organism>
<keyword evidence="17" id="KW-1185">Reference proteome</keyword>
<dbReference type="Proteomes" id="UP000245921">
    <property type="component" value="Unassembled WGS sequence"/>
</dbReference>
<dbReference type="PRINTS" id="PR01038">
    <property type="entry name" value="TRNASYNTHARG"/>
</dbReference>
<feature type="domain" description="DALR anticodon binding" evidence="14">
    <location>
        <begin position="449"/>
        <end position="562"/>
    </location>
</feature>
<proteinExistence type="inferred from homology"/>
<comment type="subcellular location">
    <subcellularLocation>
        <location evidence="1 11">Cytoplasm</location>
    </subcellularLocation>
</comment>
<dbReference type="CDD" id="cd00671">
    <property type="entry name" value="ArgRS_core"/>
    <property type="match status" value="1"/>
</dbReference>
<evidence type="ECO:0000256" key="7">
    <source>
        <dbReference type="ARBA" id="ARBA00022840"/>
    </source>
</evidence>
<keyword evidence="4 11" id="KW-0963">Cytoplasm</keyword>
<feature type="coiled-coil region" evidence="13">
    <location>
        <begin position="378"/>
        <end position="405"/>
    </location>
</feature>
<accession>A0AA45C825</accession>
<evidence type="ECO:0000313" key="17">
    <source>
        <dbReference type="Proteomes" id="UP000245921"/>
    </source>
</evidence>
<keyword evidence="5 11" id="KW-0436">Ligase</keyword>
<dbReference type="PROSITE" id="PS00178">
    <property type="entry name" value="AA_TRNA_LIGASE_I"/>
    <property type="match status" value="1"/>
</dbReference>
<evidence type="ECO:0000313" key="16">
    <source>
        <dbReference type="EMBL" id="PWJ95745.1"/>
    </source>
</evidence>
<dbReference type="AlphaFoldDB" id="A0AA45C825"/>
<dbReference type="Gene3D" id="3.40.50.620">
    <property type="entry name" value="HUPs"/>
    <property type="match status" value="1"/>
</dbReference>
<evidence type="ECO:0000256" key="10">
    <source>
        <dbReference type="ARBA" id="ARBA00049339"/>
    </source>
</evidence>
<keyword evidence="13" id="KW-0175">Coiled coil</keyword>
<keyword evidence="6 11" id="KW-0547">Nucleotide-binding</keyword>
<dbReference type="InterPro" id="IPR008909">
    <property type="entry name" value="DALR_anticod-bd"/>
</dbReference>
<comment type="catalytic activity">
    <reaction evidence="10 11">
        <text>tRNA(Arg) + L-arginine + ATP = L-arginyl-tRNA(Arg) + AMP + diphosphate</text>
        <dbReference type="Rhea" id="RHEA:20301"/>
        <dbReference type="Rhea" id="RHEA-COMP:9658"/>
        <dbReference type="Rhea" id="RHEA-COMP:9673"/>
        <dbReference type="ChEBI" id="CHEBI:30616"/>
        <dbReference type="ChEBI" id="CHEBI:32682"/>
        <dbReference type="ChEBI" id="CHEBI:33019"/>
        <dbReference type="ChEBI" id="CHEBI:78442"/>
        <dbReference type="ChEBI" id="CHEBI:78513"/>
        <dbReference type="ChEBI" id="CHEBI:456215"/>
        <dbReference type="EC" id="6.1.1.19"/>
    </reaction>
</comment>
<evidence type="ECO:0000256" key="6">
    <source>
        <dbReference type="ARBA" id="ARBA00022741"/>
    </source>
</evidence>
<dbReference type="PANTHER" id="PTHR11956">
    <property type="entry name" value="ARGINYL-TRNA SYNTHETASE"/>
    <property type="match status" value="1"/>
</dbReference>
<dbReference type="FunFam" id="1.10.730.10:FF:000006">
    <property type="entry name" value="Arginyl-tRNA synthetase 2, mitochondrial"/>
    <property type="match status" value="1"/>
</dbReference>
<dbReference type="InterPro" id="IPR009080">
    <property type="entry name" value="tRNAsynth_Ia_anticodon-bd"/>
</dbReference>
<dbReference type="InterPro" id="IPR001278">
    <property type="entry name" value="Arg-tRNA-ligase"/>
</dbReference>
<dbReference type="GO" id="GO:0005524">
    <property type="term" value="F:ATP binding"/>
    <property type="evidence" value="ECO:0007669"/>
    <property type="project" value="UniProtKB-UniRule"/>
</dbReference>
<dbReference type="FunFam" id="3.40.50.620:FF:000116">
    <property type="entry name" value="Arginine--tRNA ligase"/>
    <property type="match status" value="1"/>
</dbReference>
<name>A0AA45C825_9BACT</name>
<evidence type="ECO:0000259" key="14">
    <source>
        <dbReference type="SMART" id="SM00836"/>
    </source>
</evidence>
<dbReference type="GO" id="GO:0006420">
    <property type="term" value="P:arginyl-tRNA aminoacylation"/>
    <property type="evidence" value="ECO:0007669"/>
    <property type="project" value="UniProtKB-UniRule"/>
</dbReference>
<evidence type="ECO:0000256" key="1">
    <source>
        <dbReference type="ARBA" id="ARBA00004496"/>
    </source>
</evidence>
<dbReference type="Gene3D" id="1.10.730.10">
    <property type="entry name" value="Isoleucyl-tRNA Synthetase, Domain 1"/>
    <property type="match status" value="1"/>
</dbReference>
<dbReference type="SUPFAM" id="SSF55190">
    <property type="entry name" value="Arginyl-tRNA synthetase (ArgRS), N-terminal 'additional' domain"/>
    <property type="match status" value="1"/>
</dbReference>
<dbReference type="InterPro" id="IPR014729">
    <property type="entry name" value="Rossmann-like_a/b/a_fold"/>
</dbReference>
<comment type="subunit">
    <text evidence="3 11">Monomer.</text>
</comment>
<dbReference type="InterPro" id="IPR036695">
    <property type="entry name" value="Arg-tRNA-synth_N_sf"/>
</dbReference>
<dbReference type="InterPro" id="IPR001412">
    <property type="entry name" value="aa-tRNA-synth_I_CS"/>
</dbReference>
<dbReference type="SMART" id="SM00836">
    <property type="entry name" value="DALR_1"/>
    <property type="match status" value="1"/>
</dbReference>
<dbReference type="HAMAP" id="MF_00123">
    <property type="entry name" value="Arg_tRNA_synth"/>
    <property type="match status" value="1"/>
</dbReference>
<keyword evidence="7 11" id="KW-0067">ATP-binding</keyword>
<evidence type="ECO:0000256" key="9">
    <source>
        <dbReference type="ARBA" id="ARBA00023146"/>
    </source>
</evidence>
<dbReference type="EC" id="6.1.1.19" evidence="11"/>
<dbReference type="InterPro" id="IPR035684">
    <property type="entry name" value="ArgRS_core"/>
</dbReference>
<dbReference type="SUPFAM" id="SSF47323">
    <property type="entry name" value="Anticodon-binding domain of a subclass of class I aminoacyl-tRNA synthetases"/>
    <property type="match status" value="1"/>
</dbReference>
<dbReference type="Pfam" id="PF03485">
    <property type="entry name" value="Arg_tRNA_synt_N"/>
    <property type="match status" value="1"/>
</dbReference>
<evidence type="ECO:0000256" key="5">
    <source>
        <dbReference type="ARBA" id="ARBA00022598"/>
    </source>
</evidence>
<evidence type="ECO:0000256" key="12">
    <source>
        <dbReference type="RuleBase" id="RU363038"/>
    </source>
</evidence>
<dbReference type="GO" id="GO:0005737">
    <property type="term" value="C:cytoplasm"/>
    <property type="evidence" value="ECO:0007669"/>
    <property type="project" value="UniProtKB-SubCell"/>
</dbReference>
<dbReference type="CDD" id="cd07956">
    <property type="entry name" value="Anticodon_Ia_Arg"/>
    <property type="match status" value="1"/>
</dbReference>
<dbReference type="Gene3D" id="3.30.1360.70">
    <property type="entry name" value="Arginyl tRNA synthetase N-terminal domain"/>
    <property type="match status" value="1"/>
</dbReference>
<dbReference type="RefSeq" id="WP_109604268.1">
    <property type="nucleotide sequence ID" value="NZ_JAMHJO010000008.1"/>
</dbReference>
<evidence type="ECO:0000256" key="11">
    <source>
        <dbReference type="HAMAP-Rule" id="MF_00123"/>
    </source>
</evidence>
<keyword evidence="9 11" id="KW-0030">Aminoacyl-tRNA synthetase</keyword>
<evidence type="ECO:0000256" key="8">
    <source>
        <dbReference type="ARBA" id="ARBA00022917"/>
    </source>
</evidence>
<dbReference type="Pfam" id="PF05746">
    <property type="entry name" value="DALR_1"/>
    <property type="match status" value="1"/>
</dbReference>
<protein>
    <recommendedName>
        <fullName evidence="11">Arginine--tRNA ligase</fullName>
        <ecNumber evidence="11">6.1.1.19</ecNumber>
    </recommendedName>
    <alternativeName>
        <fullName evidence="11">Arginyl-tRNA synthetase</fullName>
        <shortName evidence="11">ArgRS</shortName>
    </alternativeName>
</protein>
<evidence type="ECO:0000259" key="15">
    <source>
        <dbReference type="SMART" id="SM01016"/>
    </source>
</evidence>
<reference evidence="16 17" key="1">
    <citation type="submission" date="2018-05" db="EMBL/GenBank/DDBJ databases">
        <title>Genomic Encyclopedia of Type Strains, Phase IV (KMG-IV): sequencing the most valuable type-strain genomes for metagenomic binning, comparative biology and taxonomic classification.</title>
        <authorList>
            <person name="Goeker M."/>
        </authorList>
    </citation>
    <scope>NUCLEOTIDE SEQUENCE [LARGE SCALE GENOMIC DNA]</scope>
    <source>
        <strain evidence="16 17">DSM 24906</strain>
    </source>
</reference>